<dbReference type="EMBL" id="AZCN01000001">
    <property type="protein sequence ID" value="KRK19286.1"/>
    <property type="molecule type" value="Genomic_DNA"/>
</dbReference>
<dbReference type="RefSeq" id="WP_010009216.1">
    <property type="nucleotide sequence ID" value="NZ_AZCN01000001.1"/>
</dbReference>
<keyword evidence="6" id="KW-0598">Phosphotransferase system</keyword>
<evidence type="ECO:0000256" key="2">
    <source>
        <dbReference type="ARBA" id="ARBA00022448"/>
    </source>
</evidence>
<proteinExistence type="predicted"/>
<dbReference type="GO" id="GO:0005737">
    <property type="term" value="C:cytoplasm"/>
    <property type="evidence" value="ECO:0007669"/>
    <property type="project" value="UniProtKB-SubCell"/>
</dbReference>
<dbReference type="eggNOG" id="COG3444">
    <property type="taxonomic scope" value="Bacteria"/>
</dbReference>
<keyword evidence="5" id="KW-0808">Transferase</keyword>
<comment type="subcellular location">
    <subcellularLocation>
        <location evidence="1">Cytoplasm</location>
    </subcellularLocation>
</comment>
<evidence type="ECO:0000256" key="1">
    <source>
        <dbReference type="ARBA" id="ARBA00004496"/>
    </source>
</evidence>
<evidence type="ECO:0000259" key="8">
    <source>
        <dbReference type="PROSITE" id="PS51101"/>
    </source>
</evidence>
<evidence type="ECO:0000313" key="10">
    <source>
        <dbReference type="Proteomes" id="UP000051181"/>
    </source>
</evidence>
<dbReference type="Pfam" id="PF03830">
    <property type="entry name" value="PTSIIB_sorb"/>
    <property type="match status" value="1"/>
</dbReference>
<evidence type="ECO:0000313" key="9">
    <source>
        <dbReference type="EMBL" id="KRK19286.1"/>
    </source>
</evidence>
<dbReference type="PATRIC" id="fig|913848.6.peg.26"/>
<organism evidence="9 10">
    <name type="scientific">Loigolactobacillus coryniformis subsp. coryniformis KCTC 3167 = DSM 20001</name>
    <dbReference type="NCBI Taxonomy" id="913848"/>
    <lineage>
        <taxon>Bacteria</taxon>
        <taxon>Bacillati</taxon>
        <taxon>Bacillota</taxon>
        <taxon>Bacilli</taxon>
        <taxon>Lactobacillales</taxon>
        <taxon>Lactobacillaceae</taxon>
        <taxon>Loigolactobacillus</taxon>
    </lineage>
</organism>
<dbReference type="PROSITE" id="PS51101">
    <property type="entry name" value="PTS_EIIB_TYPE_4"/>
    <property type="match status" value="1"/>
</dbReference>
<feature type="domain" description="PTS EIIB type-4" evidence="8">
    <location>
        <begin position="1"/>
        <end position="167"/>
    </location>
</feature>
<evidence type="ECO:0000256" key="7">
    <source>
        <dbReference type="ARBA" id="ARBA00022777"/>
    </source>
</evidence>
<evidence type="ECO:0000256" key="4">
    <source>
        <dbReference type="ARBA" id="ARBA00022597"/>
    </source>
</evidence>
<sequence>MTMAICLARVDSRLLHGQIATVWARSVKPNRILVVSDTVAHDVLRKTLITQAAPPGIRANVITVDKMIQIYHDPRFDVFEPLLLTETVEDMARLVKGGLDLSQVGVDIGSLAFHEGMKMVTNSVAIGPLQAEAIHYLHDEVGLEVYAQKVPADRKQNLSDLLLRNGF</sequence>
<dbReference type="GO" id="GO:0008982">
    <property type="term" value="F:protein-N(PI)-phosphohistidine-sugar phosphotransferase activity"/>
    <property type="evidence" value="ECO:0007669"/>
    <property type="project" value="InterPro"/>
</dbReference>
<dbReference type="AlphaFoldDB" id="A0A0R1FC46"/>
<keyword evidence="7" id="KW-0418">Kinase</keyword>
<keyword evidence="2" id="KW-0813">Transport</keyword>
<dbReference type="Gene3D" id="3.40.35.10">
    <property type="entry name" value="Phosphotransferase system, sorbose subfamily IIB component"/>
    <property type="match status" value="1"/>
</dbReference>
<keyword evidence="4" id="KW-0762">Sugar transport</keyword>
<protein>
    <submittedName>
        <fullName evidence="9">Mannose PTS, EIIB</fullName>
    </submittedName>
</protein>
<dbReference type="Proteomes" id="UP000051181">
    <property type="component" value="Unassembled WGS sequence"/>
</dbReference>
<dbReference type="InterPro" id="IPR004720">
    <property type="entry name" value="PTS_IIB_sorbose-sp"/>
</dbReference>
<evidence type="ECO:0000256" key="6">
    <source>
        <dbReference type="ARBA" id="ARBA00022683"/>
    </source>
</evidence>
<dbReference type="CDD" id="cd00001">
    <property type="entry name" value="PTS_IIB_man"/>
    <property type="match status" value="1"/>
</dbReference>
<evidence type="ECO:0000256" key="5">
    <source>
        <dbReference type="ARBA" id="ARBA00022679"/>
    </source>
</evidence>
<accession>A0A0R1FC46</accession>
<dbReference type="GO" id="GO:0009401">
    <property type="term" value="P:phosphoenolpyruvate-dependent sugar phosphotransferase system"/>
    <property type="evidence" value="ECO:0007669"/>
    <property type="project" value="UniProtKB-KW"/>
</dbReference>
<evidence type="ECO:0000256" key="3">
    <source>
        <dbReference type="ARBA" id="ARBA00022490"/>
    </source>
</evidence>
<dbReference type="SUPFAM" id="SSF52728">
    <property type="entry name" value="PTS IIb component"/>
    <property type="match status" value="1"/>
</dbReference>
<name>A0A0R1FC46_9LACO</name>
<dbReference type="GO" id="GO:0016301">
    <property type="term" value="F:kinase activity"/>
    <property type="evidence" value="ECO:0007669"/>
    <property type="project" value="UniProtKB-KW"/>
</dbReference>
<dbReference type="InterPro" id="IPR036667">
    <property type="entry name" value="PTS_IIB_sorbose-sp_sf"/>
</dbReference>
<keyword evidence="3" id="KW-0963">Cytoplasm</keyword>
<reference evidence="9 10" key="1">
    <citation type="journal article" date="2015" name="Genome Announc.">
        <title>Expanding the biotechnology potential of lactobacilli through comparative genomics of 213 strains and associated genera.</title>
        <authorList>
            <person name="Sun Z."/>
            <person name="Harris H.M."/>
            <person name="McCann A."/>
            <person name="Guo C."/>
            <person name="Argimon S."/>
            <person name="Zhang W."/>
            <person name="Yang X."/>
            <person name="Jeffery I.B."/>
            <person name="Cooney J.C."/>
            <person name="Kagawa T.F."/>
            <person name="Liu W."/>
            <person name="Song Y."/>
            <person name="Salvetti E."/>
            <person name="Wrobel A."/>
            <person name="Rasinkangas P."/>
            <person name="Parkhill J."/>
            <person name="Rea M.C."/>
            <person name="O'Sullivan O."/>
            <person name="Ritari J."/>
            <person name="Douillard F.P."/>
            <person name="Paul Ross R."/>
            <person name="Yang R."/>
            <person name="Briner A.E."/>
            <person name="Felis G.E."/>
            <person name="de Vos W.M."/>
            <person name="Barrangou R."/>
            <person name="Klaenhammer T.R."/>
            <person name="Caufield P.W."/>
            <person name="Cui Y."/>
            <person name="Zhang H."/>
            <person name="O'Toole P.W."/>
        </authorList>
    </citation>
    <scope>NUCLEOTIDE SEQUENCE [LARGE SCALE GENOMIC DNA]</scope>
    <source>
        <strain evidence="9 10">DSM 20001</strain>
    </source>
</reference>
<gene>
    <name evidence="9" type="ORF">FD22_GL000026</name>
</gene>
<dbReference type="GeneID" id="65918162"/>
<comment type="caution">
    <text evidence="9">The sequence shown here is derived from an EMBL/GenBank/DDBJ whole genome shotgun (WGS) entry which is preliminary data.</text>
</comment>